<evidence type="ECO:0000256" key="6">
    <source>
        <dbReference type="ARBA" id="ARBA00022737"/>
    </source>
</evidence>
<dbReference type="InterPro" id="IPR041105">
    <property type="entry name" value="TDP-43_N"/>
</dbReference>
<evidence type="ECO:0000256" key="10">
    <source>
        <dbReference type="ARBA" id="ARBA00023128"/>
    </source>
</evidence>
<proteinExistence type="predicted"/>
<keyword evidence="6" id="KW-0677">Repeat</keyword>
<dbReference type="GO" id="GO:0010468">
    <property type="term" value="P:regulation of gene expression"/>
    <property type="evidence" value="ECO:0007669"/>
    <property type="project" value="TreeGrafter"/>
</dbReference>
<dbReference type="InParanoid" id="A0A665TII1"/>
<dbReference type="Proteomes" id="UP000472264">
    <property type="component" value="Chromosome 7"/>
</dbReference>
<dbReference type="Pfam" id="PF18694">
    <property type="entry name" value="TDP-43_N"/>
    <property type="match status" value="1"/>
</dbReference>
<evidence type="ECO:0000256" key="12">
    <source>
        <dbReference type="ARBA" id="ARBA00023187"/>
    </source>
</evidence>
<dbReference type="FunFam" id="3.30.70.330:FF:000107">
    <property type="entry name" value="TAR DNA-binding protein 43"/>
    <property type="match status" value="1"/>
</dbReference>
<evidence type="ECO:0000256" key="2">
    <source>
        <dbReference type="ARBA" id="ARBA00004173"/>
    </source>
</evidence>
<evidence type="ECO:0000256" key="5">
    <source>
        <dbReference type="ARBA" id="ARBA00022664"/>
    </source>
</evidence>
<dbReference type="Pfam" id="PF00076">
    <property type="entry name" value="RRM_1"/>
    <property type="match status" value="2"/>
</dbReference>
<evidence type="ECO:0000256" key="1">
    <source>
        <dbReference type="ARBA" id="ARBA00004123"/>
    </source>
</evidence>
<name>A0A665TII1_ECHNA</name>
<reference evidence="16" key="3">
    <citation type="submission" date="2025-09" db="UniProtKB">
        <authorList>
            <consortium name="Ensembl"/>
        </authorList>
    </citation>
    <scope>IDENTIFICATION</scope>
</reference>
<dbReference type="InterPro" id="IPR012677">
    <property type="entry name" value="Nucleotide-bd_a/b_plait_sf"/>
</dbReference>
<keyword evidence="7 14" id="KW-0694">RNA-binding</keyword>
<sequence length="373" mass="40414">MSELYIRVAEDESEEPMEIPSEDDGTVLLSSVAAQFPGACGLRYRNPESQCMRGVRLVEGVLHAPENDWGNLVYVVNYPKDNKRKMDEIDAASAVKIKRGFQKTSDLIVLGLPWKTTEQDLKDYFSTFGEVIMVQVFTTHLVQFTSKPLNSWLFLLSSQACPDEPMRSRKIFVGRCTEDMTTDDLRQYFMQYGEVTDVFIPKPFRAFAFVTFADDQVAQALCGEDLIIKGVSVHISNAEPKHNNSRQMMDRGRFGAGGFSQGYGSNRGGLGSGSSGVNFGALGLNPAMVAAAQAALQSSWGMMGMLANQQGLTTTAGTATTTRDQTYSSASTSYSSPSSASLGWAAGTNTASNSGFSSGFGTSMESKSSSWGM</sequence>
<evidence type="ECO:0000256" key="9">
    <source>
        <dbReference type="ARBA" id="ARBA00023125"/>
    </source>
</evidence>
<dbReference type="Ensembl" id="ENSENLT00000007061.1">
    <property type="protein sequence ID" value="ENSENLP00000006763.1"/>
    <property type="gene ID" value="ENSENLG00000003204.1"/>
</dbReference>
<evidence type="ECO:0000256" key="11">
    <source>
        <dbReference type="ARBA" id="ARBA00023163"/>
    </source>
</evidence>
<dbReference type="SMART" id="SM00360">
    <property type="entry name" value="RRM"/>
    <property type="match status" value="2"/>
</dbReference>
<dbReference type="OMA" id="AAPKNYD"/>
<keyword evidence="13" id="KW-0539">Nucleus</keyword>
<dbReference type="GO" id="GO:0005654">
    <property type="term" value="C:nucleoplasm"/>
    <property type="evidence" value="ECO:0007669"/>
    <property type="project" value="TreeGrafter"/>
</dbReference>
<dbReference type="GO" id="GO:0003723">
    <property type="term" value="F:RNA binding"/>
    <property type="evidence" value="ECO:0007669"/>
    <property type="project" value="UniProtKB-UniRule"/>
</dbReference>
<dbReference type="GO" id="GO:0005739">
    <property type="term" value="C:mitochondrion"/>
    <property type="evidence" value="ECO:0007669"/>
    <property type="project" value="UniProtKB-SubCell"/>
</dbReference>
<keyword evidence="4" id="KW-0678">Repressor</keyword>
<evidence type="ECO:0000313" key="16">
    <source>
        <dbReference type="Ensembl" id="ENSENLP00000006763.1"/>
    </source>
</evidence>
<evidence type="ECO:0000256" key="8">
    <source>
        <dbReference type="ARBA" id="ARBA00023015"/>
    </source>
</evidence>
<keyword evidence="9" id="KW-0238">DNA-binding</keyword>
<keyword evidence="5" id="KW-0507">mRNA processing</keyword>
<keyword evidence="17" id="KW-1185">Reference proteome</keyword>
<dbReference type="PROSITE" id="PS50102">
    <property type="entry name" value="RRM"/>
    <property type="match status" value="2"/>
</dbReference>
<organism evidence="16 17">
    <name type="scientific">Echeneis naucrates</name>
    <name type="common">Live sharksucker</name>
    <dbReference type="NCBI Taxonomy" id="173247"/>
    <lineage>
        <taxon>Eukaryota</taxon>
        <taxon>Metazoa</taxon>
        <taxon>Chordata</taxon>
        <taxon>Craniata</taxon>
        <taxon>Vertebrata</taxon>
        <taxon>Euteleostomi</taxon>
        <taxon>Actinopterygii</taxon>
        <taxon>Neopterygii</taxon>
        <taxon>Teleostei</taxon>
        <taxon>Neoteleostei</taxon>
        <taxon>Acanthomorphata</taxon>
        <taxon>Carangaria</taxon>
        <taxon>Carangiformes</taxon>
        <taxon>Echeneidae</taxon>
        <taxon>Echeneis</taxon>
    </lineage>
</organism>
<protein>
    <recommendedName>
        <fullName evidence="3">TAR DNA-binding protein 43</fullName>
    </recommendedName>
</protein>
<feature type="domain" description="RRM" evidence="15">
    <location>
        <begin position="105"/>
        <end position="147"/>
    </location>
</feature>
<evidence type="ECO:0000256" key="13">
    <source>
        <dbReference type="ARBA" id="ARBA00023242"/>
    </source>
</evidence>
<dbReference type="Gene3D" id="3.30.70.330">
    <property type="match status" value="2"/>
</dbReference>
<dbReference type="GO" id="GO:0000785">
    <property type="term" value="C:chromatin"/>
    <property type="evidence" value="ECO:0007669"/>
    <property type="project" value="TreeGrafter"/>
</dbReference>
<keyword evidence="10" id="KW-0496">Mitochondrion</keyword>
<dbReference type="GO" id="GO:0006397">
    <property type="term" value="P:mRNA processing"/>
    <property type="evidence" value="ECO:0007669"/>
    <property type="project" value="UniProtKB-KW"/>
</dbReference>
<keyword evidence="11" id="KW-0804">Transcription</keyword>
<gene>
    <name evidence="16" type="primary">tardbpa</name>
</gene>
<dbReference type="AlphaFoldDB" id="A0A665TII1"/>
<evidence type="ECO:0000256" key="7">
    <source>
        <dbReference type="ARBA" id="ARBA00022884"/>
    </source>
</evidence>
<dbReference type="Pfam" id="PF20910">
    <property type="entry name" value="TDP-43_C"/>
    <property type="match status" value="1"/>
</dbReference>
<dbReference type="CDD" id="cd12322">
    <property type="entry name" value="RRM2_TDP43"/>
    <property type="match status" value="1"/>
</dbReference>
<evidence type="ECO:0000256" key="14">
    <source>
        <dbReference type="PROSITE-ProRule" id="PRU00176"/>
    </source>
</evidence>
<dbReference type="InterPro" id="IPR049124">
    <property type="entry name" value="TDP-43_C"/>
</dbReference>
<reference evidence="16" key="2">
    <citation type="submission" date="2025-08" db="UniProtKB">
        <authorList>
            <consortium name="Ensembl"/>
        </authorList>
    </citation>
    <scope>IDENTIFICATION</scope>
</reference>
<dbReference type="InterPro" id="IPR035979">
    <property type="entry name" value="RBD_domain_sf"/>
</dbReference>
<dbReference type="CDD" id="cd19609">
    <property type="entry name" value="NTD_TDP-43"/>
    <property type="match status" value="1"/>
</dbReference>
<dbReference type="PANTHER" id="PTHR48033:SF9">
    <property type="entry name" value="TAR DNA-BINDING PROTEIN 43"/>
    <property type="match status" value="1"/>
</dbReference>
<keyword evidence="8" id="KW-0805">Transcription regulation</keyword>
<dbReference type="SUPFAM" id="SSF54928">
    <property type="entry name" value="RNA-binding domain, RBD"/>
    <property type="match status" value="2"/>
</dbReference>
<comment type="subcellular location">
    <subcellularLocation>
        <location evidence="2">Mitochondrion</location>
    </subcellularLocation>
    <subcellularLocation>
        <location evidence="1">Nucleus</location>
    </subcellularLocation>
</comment>
<accession>A0A665TII1</accession>
<keyword evidence="12" id="KW-0508">mRNA splicing</keyword>
<evidence type="ECO:0000256" key="3">
    <source>
        <dbReference type="ARBA" id="ARBA00018889"/>
    </source>
</evidence>
<dbReference type="PANTHER" id="PTHR48033">
    <property type="entry name" value="RNA-BINDING (RRM/RBD/RNP MOTIFS) FAMILY PROTEIN"/>
    <property type="match status" value="1"/>
</dbReference>
<evidence type="ECO:0000313" key="17">
    <source>
        <dbReference type="Proteomes" id="UP000472264"/>
    </source>
</evidence>
<dbReference type="GO" id="GO:0008380">
    <property type="term" value="P:RNA splicing"/>
    <property type="evidence" value="ECO:0007669"/>
    <property type="project" value="UniProtKB-KW"/>
</dbReference>
<reference evidence="16" key="1">
    <citation type="submission" date="2021-04" db="EMBL/GenBank/DDBJ databases">
        <authorList>
            <consortium name="Wellcome Sanger Institute Data Sharing"/>
        </authorList>
    </citation>
    <scope>NUCLEOTIDE SEQUENCE [LARGE SCALE GENOMIC DNA]</scope>
</reference>
<evidence type="ECO:0000256" key="4">
    <source>
        <dbReference type="ARBA" id="ARBA00022491"/>
    </source>
</evidence>
<dbReference type="GO" id="GO:0003677">
    <property type="term" value="F:DNA binding"/>
    <property type="evidence" value="ECO:0007669"/>
    <property type="project" value="UniProtKB-KW"/>
</dbReference>
<feature type="domain" description="RRM" evidence="15">
    <location>
        <begin position="169"/>
        <end position="240"/>
    </location>
</feature>
<evidence type="ECO:0000259" key="15">
    <source>
        <dbReference type="PROSITE" id="PS50102"/>
    </source>
</evidence>
<dbReference type="InterPro" id="IPR000504">
    <property type="entry name" value="RRM_dom"/>
</dbReference>